<dbReference type="InterPro" id="IPR016047">
    <property type="entry name" value="M23ase_b-sheet_dom"/>
</dbReference>
<evidence type="ECO:0000313" key="6">
    <source>
        <dbReference type="EMBL" id="PWL54822.1"/>
    </source>
</evidence>
<dbReference type="PANTHER" id="PTHR21666:SF289">
    <property type="entry name" value="L-ALA--D-GLU ENDOPEPTIDASE"/>
    <property type="match status" value="1"/>
</dbReference>
<reference evidence="7 8" key="1">
    <citation type="submission" date="2016-10" db="EMBL/GenBank/DDBJ databases">
        <authorList>
            <person name="de Groot N.N."/>
        </authorList>
    </citation>
    <scope>NUCLEOTIDE SEQUENCE [LARGE SCALE GENOMIC DNA]</scope>
    <source>
        <strain evidence="7 8">NLAE-zl-G419</strain>
    </source>
</reference>
<feature type="signal peptide" evidence="3">
    <location>
        <begin position="1"/>
        <end position="24"/>
    </location>
</feature>
<evidence type="ECO:0000259" key="4">
    <source>
        <dbReference type="Pfam" id="PF01551"/>
    </source>
</evidence>
<feature type="domain" description="Peptidoglycan hydrolase PcsB coiled-coil" evidence="5">
    <location>
        <begin position="113"/>
        <end position="183"/>
    </location>
</feature>
<gene>
    <name evidence="6" type="ORF">DBY38_03295</name>
    <name evidence="7" type="ORF">SAMN04487885_11765</name>
</gene>
<dbReference type="AlphaFoldDB" id="A0A1I2MWZ4"/>
<dbReference type="OrthoDB" id="9809488at2"/>
<accession>A0A1I2MWZ4</accession>
<dbReference type="Gene3D" id="6.10.250.3150">
    <property type="match status" value="1"/>
</dbReference>
<dbReference type="Pfam" id="PF24568">
    <property type="entry name" value="CC_PcsB"/>
    <property type="match status" value="1"/>
</dbReference>
<feature type="chain" id="PRO_5033274400" evidence="3">
    <location>
        <begin position="25"/>
        <end position="408"/>
    </location>
</feature>
<evidence type="ECO:0000256" key="2">
    <source>
        <dbReference type="SAM" id="Coils"/>
    </source>
</evidence>
<keyword evidence="7" id="KW-0378">Hydrolase</keyword>
<dbReference type="SUPFAM" id="SSF51261">
    <property type="entry name" value="Duplicated hybrid motif"/>
    <property type="match status" value="1"/>
</dbReference>
<dbReference type="FunFam" id="2.70.70.10:FF:000006">
    <property type="entry name" value="M23 family peptidase"/>
    <property type="match status" value="1"/>
</dbReference>
<dbReference type="InterPro" id="IPR057309">
    <property type="entry name" value="PcsB_CC"/>
</dbReference>
<dbReference type="Proteomes" id="UP000246114">
    <property type="component" value="Unassembled WGS sequence"/>
</dbReference>
<evidence type="ECO:0000313" key="9">
    <source>
        <dbReference type="Proteomes" id="UP000246114"/>
    </source>
</evidence>
<dbReference type="EMBL" id="QAMZ01000018">
    <property type="protein sequence ID" value="PWL54822.1"/>
    <property type="molecule type" value="Genomic_DNA"/>
</dbReference>
<dbReference type="Pfam" id="PF01551">
    <property type="entry name" value="Peptidase_M23"/>
    <property type="match status" value="1"/>
</dbReference>
<feature type="coiled-coil region" evidence="2">
    <location>
        <begin position="27"/>
        <end position="124"/>
    </location>
</feature>
<keyword evidence="2" id="KW-0175">Coiled coil</keyword>
<keyword evidence="8" id="KW-1185">Reference proteome</keyword>
<dbReference type="PANTHER" id="PTHR21666">
    <property type="entry name" value="PEPTIDASE-RELATED"/>
    <property type="match status" value="1"/>
</dbReference>
<dbReference type="CDD" id="cd12797">
    <property type="entry name" value="M23_peptidase"/>
    <property type="match status" value="1"/>
</dbReference>
<keyword evidence="1 3" id="KW-0732">Signal</keyword>
<dbReference type="InterPro" id="IPR050570">
    <property type="entry name" value="Cell_wall_metabolism_enzyme"/>
</dbReference>
<evidence type="ECO:0000256" key="3">
    <source>
        <dbReference type="SAM" id="SignalP"/>
    </source>
</evidence>
<sequence length="408" mass="45466">MKKKILVCSLAAIMITNISVVSYGKTVDGMKQEQKENNQKINDLNNKKSNLEGEKTKIQSDIEDLSSKILAQSKIVNEKNSVVEEYEKKIQDIKDQIKSLEENINKLQDNIITLEMDKTKKEEVLGKRLRGIYKSDMYGNIFSFLLESESIGDFISRIDGLGRIVKNDQTLLKEVEYAQNDLELSENKLNEERILMNEQVESLNSSKETLVQEKQKYEDALKELKSIENEKITKKNNLSSEERKLHDQILALEESNDELQKDIEGFLNSVNNGSNGSQTQGGSFIRPVSDVITSNFGYRTHPVTGEQKLHTGTDFGSPYGTPVKASKNGTVVLSGTYGGYGNTVIIDHGGGIQTLYAHNSSLLVKSGQTVKQGDIISKVGSTGVSTGPHLHFEVRVNGTPQNPMNYIK</sequence>
<dbReference type="Gene3D" id="2.70.70.10">
    <property type="entry name" value="Glucose Permease (Domain IIA)"/>
    <property type="match status" value="1"/>
</dbReference>
<evidence type="ECO:0000256" key="1">
    <source>
        <dbReference type="ARBA" id="ARBA00022729"/>
    </source>
</evidence>
<protein>
    <submittedName>
        <fullName evidence="7">Murein DD-endopeptidase MepM and murein hydrolase activator NlpD, contain LysM domain</fullName>
    </submittedName>
</protein>
<evidence type="ECO:0000259" key="5">
    <source>
        <dbReference type="Pfam" id="PF24568"/>
    </source>
</evidence>
<proteinExistence type="predicted"/>
<reference evidence="6 9" key="2">
    <citation type="submission" date="2018-03" db="EMBL/GenBank/DDBJ databases">
        <title>The uncultured portion of the human microbiome is neutrally assembled.</title>
        <authorList>
            <person name="Jeraldo P."/>
            <person name="Boardman L."/>
            <person name="White B.A."/>
            <person name="Nelson H."/>
            <person name="Goldenfeld N."/>
            <person name="Chia N."/>
        </authorList>
    </citation>
    <scope>NUCLEOTIDE SEQUENCE [LARGE SCALE GENOMIC DNA]</scope>
    <source>
        <strain evidence="6">CIM:MAG 903</strain>
    </source>
</reference>
<dbReference type="STRING" id="1529.SAMN04487885_11765"/>
<dbReference type="eggNOG" id="COG4942">
    <property type="taxonomic scope" value="Bacteria"/>
</dbReference>
<feature type="coiled-coil region" evidence="2">
    <location>
        <begin position="200"/>
        <end position="269"/>
    </location>
</feature>
<name>A0A1I2MWZ4_9CLOT</name>
<dbReference type="RefSeq" id="WP_051196277.1">
    <property type="nucleotide sequence ID" value="NZ_BAAACD010000003.1"/>
</dbReference>
<dbReference type="EMBL" id="FOOE01000017">
    <property type="protein sequence ID" value="SFF96074.1"/>
    <property type="molecule type" value="Genomic_DNA"/>
</dbReference>
<feature type="domain" description="M23ase beta-sheet core" evidence="4">
    <location>
        <begin position="309"/>
        <end position="403"/>
    </location>
</feature>
<dbReference type="GO" id="GO:0004222">
    <property type="term" value="F:metalloendopeptidase activity"/>
    <property type="evidence" value="ECO:0007669"/>
    <property type="project" value="TreeGrafter"/>
</dbReference>
<evidence type="ECO:0000313" key="8">
    <source>
        <dbReference type="Proteomes" id="UP000182135"/>
    </source>
</evidence>
<evidence type="ECO:0000313" key="7">
    <source>
        <dbReference type="EMBL" id="SFF96074.1"/>
    </source>
</evidence>
<dbReference type="SUPFAM" id="SSF144284">
    <property type="entry name" value="Sec2 N-terminal region"/>
    <property type="match status" value="1"/>
</dbReference>
<dbReference type="InterPro" id="IPR011055">
    <property type="entry name" value="Dup_hybrid_motif"/>
</dbReference>
<dbReference type="Proteomes" id="UP000182135">
    <property type="component" value="Unassembled WGS sequence"/>
</dbReference>
<organism evidence="7 8">
    <name type="scientific">Clostridium cadaveris</name>
    <dbReference type="NCBI Taxonomy" id="1529"/>
    <lineage>
        <taxon>Bacteria</taxon>
        <taxon>Bacillati</taxon>
        <taxon>Bacillota</taxon>
        <taxon>Clostridia</taxon>
        <taxon>Eubacteriales</taxon>
        <taxon>Clostridiaceae</taxon>
        <taxon>Clostridium</taxon>
    </lineage>
</organism>